<feature type="disulfide bond" evidence="9">
    <location>
        <begin position="478"/>
        <end position="490"/>
    </location>
</feature>
<feature type="domain" description="NTR" evidence="12">
    <location>
        <begin position="541"/>
        <end position="670"/>
    </location>
</feature>
<dbReference type="SMART" id="SM00643">
    <property type="entry name" value="C345C"/>
    <property type="match status" value="1"/>
</dbReference>
<reference evidence="14" key="2">
    <citation type="submission" date="2025-08" db="UniProtKB">
        <authorList>
            <consortium name="Ensembl"/>
        </authorList>
    </citation>
    <scope>IDENTIFICATION</scope>
</reference>
<accession>H2Y3Y2</accession>
<dbReference type="Pfam" id="PF00055">
    <property type="entry name" value="Laminin_N"/>
    <property type="match status" value="1"/>
</dbReference>
<dbReference type="GO" id="GO:0016358">
    <property type="term" value="P:dendrite development"/>
    <property type="evidence" value="ECO:0007669"/>
    <property type="project" value="TreeGrafter"/>
</dbReference>
<dbReference type="PROSITE" id="PS50027">
    <property type="entry name" value="EGF_LAM_2"/>
    <property type="match status" value="1"/>
</dbReference>
<evidence type="ECO:0000256" key="2">
    <source>
        <dbReference type="ARBA" id="ARBA00015919"/>
    </source>
</evidence>
<comment type="subcellular location">
    <subcellularLocation>
        <location evidence="1">Secreted</location>
    </subcellularLocation>
</comment>
<dbReference type="FunFam" id="2.10.25.10:FF:000048">
    <property type="entry name" value="Netrin 3"/>
    <property type="match status" value="1"/>
</dbReference>
<dbReference type="eggNOG" id="KOG3512">
    <property type="taxonomic scope" value="Eukaryota"/>
</dbReference>
<feature type="disulfide bond" evidence="9">
    <location>
        <begin position="511"/>
        <end position="525"/>
    </location>
</feature>
<dbReference type="AlphaFoldDB" id="H2Y3Y2"/>
<evidence type="ECO:0000259" key="11">
    <source>
        <dbReference type="PROSITE" id="PS50027"/>
    </source>
</evidence>
<dbReference type="Proteomes" id="UP000007875">
    <property type="component" value="Unassembled WGS sequence"/>
</dbReference>
<dbReference type="STRING" id="51511.ENSCSAVP00000000030"/>
<dbReference type="InterPro" id="IPR008979">
    <property type="entry name" value="Galactose-bd-like_sf"/>
</dbReference>
<keyword evidence="4" id="KW-0732">Signal</keyword>
<evidence type="ECO:0000313" key="14">
    <source>
        <dbReference type="Ensembl" id="ENSCSAVP00000000030.1"/>
    </source>
</evidence>
<feature type="disulfide bond" evidence="9">
    <location>
        <begin position="499"/>
        <end position="508"/>
    </location>
</feature>
<feature type="disulfide bond" evidence="9">
    <location>
        <begin position="480"/>
        <end position="497"/>
    </location>
</feature>
<evidence type="ECO:0000256" key="10">
    <source>
        <dbReference type="SAM" id="MobiDB-lite"/>
    </source>
</evidence>
<dbReference type="Ensembl" id="ENSCSAVT00000000030.1">
    <property type="protein sequence ID" value="ENSCSAVP00000000030.1"/>
    <property type="gene ID" value="ENSCSAVG00000000017.1"/>
</dbReference>
<protein>
    <recommendedName>
        <fullName evidence="2">Netrin-1</fullName>
    </recommendedName>
</protein>
<dbReference type="OMA" id="AADCESY"/>
<reference evidence="15" key="1">
    <citation type="submission" date="2003-08" db="EMBL/GenBank/DDBJ databases">
        <authorList>
            <person name="Birren B."/>
            <person name="Nusbaum C."/>
            <person name="Abebe A."/>
            <person name="Abouelleil A."/>
            <person name="Adekoya E."/>
            <person name="Ait-zahra M."/>
            <person name="Allen N."/>
            <person name="Allen T."/>
            <person name="An P."/>
            <person name="Anderson M."/>
            <person name="Anderson S."/>
            <person name="Arachchi H."/>
            <person name="Armbruster J."/>
            <person name="Bachantsang P."/>
            <person name="Baldwin J."/>
            <person name="Barry A."/>
            <person name="Bayul T."/>
            <person name="Blitshsteyn B."/>
            <person name="Bloom T."/>
            <person name="Blye J."/>
            <person name="Boguslavskiy L."/>
            <person name="Borowsky M."/>
            <person name="Boukhgalter B."/>
            <person name="Brunache A."/>
            <person name="Butler J."/>
            <person name="Calixte N."/>
            <person name="Calvo S."/>
            <person name="Camarata J."/>
            <person name="Campo K."/>
            <person name="Chang J."/>
            <person name="Cheshatsang Y."/>
            <person name="Citroen M."/>
            <person name="Collymore A."/>
            <person name="Considine T."/>
            <person name="Cook A."/>
            <person name="Cooke P."/>
            <person name="Corum B."/>
            <person name="Cuomo C."/>
            <person name="David R."/>
            <person name="Dawoe T."/>
            <person name="Degray S."/>
            <person name="Dodge S."/>
            <person name="Dooley K."/>
            <person name="Dorje P."/>
            <person name="Dorjee K."/>
            <person name="Dorris L."/>
            <person name="Duffey N."/>
            <person name="Dupes A."/>
            <person name="Elkins T."/>
            <person name="Engels R."/>
            <person name="Erickson J."/>
            <person name="Farina A."/>
            <person name="Faro S."/>
            <person name="Ferreira P."/>
            <person name="Fischer H."/>
            <person name="Fitzgerald M."/>
            <person name="Foley K."/>
            <person name="Gage D."/>
            <person name="Galagan J."/>
            <person name="Gearin G."/>
            <person name="Gnerre S."/>
            <person name="Gnirke A."/>
            <person name="Goyette A."/>
            <person name="Graham J."/>
            <person name="Grandbois E."/>
            <person name="Gyaltsen K."/>
            <person name="Hafez N."/>
            <person name="Hagopian D."/>
            <person name="Hagos B."/>
            <person name="Hall J."/>
            <person name="Hatcher B."/>
            <person name="Heller A."/>
            <person name="Higgins H."/>
            <person name="Honan T."/>
            <person name="Horn A."/>
            <person name="Houde N."/>
            <person name="Hughes L."/>
            <person name="Hulme W."/>
            <person name="Husby E."/>
            <person name="Iliev I."/>
            <person name="Jaffe D."/>
            <person name="Jones C."/>
            <person name="Kamal M."/>
            <person name="Kamat A."/>
            <person name="Kamvysselis M."/>
            <person name="Karlsson E."/>
            <person name="Kells C."/>
            <person name="Kieu A."/>
            <person name="Kisner P."/>
            <person name="Kodira C."/>
            <person name="Kulbokas E."/>
            <person name="Labutti K."/>
            <person name="Lama D."/>
            <person name="Landers T."/>
            <person name="Leger J."/>
            <person name="Levine S."/>
            <person name="Lewis D."/>
            <person name="Lewis T."/>
            <person name="Lindblad-toh K."/>
            <person name="Liu X."/>
            <person name="Lokyitsang T."/>
            <person name="Lokyitsang Y."/>
            <person name="Lucien O."/>
            <person name="Lui A."/>
            <person name="Ma L.J."/>
            <person name="Mabbitt R."/>
            <person name="Macdonald J."/>
            <person name="Maclean C."/>
            <person name="Major J."/>
            <person name="Manning J."/>
            <person name="Marabella R."/>
            <person name="Maru K."/>
            <person name="Matthews C."/>
            <person name="Mauceli E."/>
            <person name="Mccarthy M."/>
            <person name="Mcdonough S."/>
            <person name="Mcghee T."/>
            <person name="Meldrim J."/>
            <person name="Meneus L."/>
            <person name="Mesirov J."/>
            <person name="Mihalev A."/>
            <person name="Mihova T."/>
            <person name="Mikkelsen T."/>
            <person name="Mlenga V."/>
            <person name="Moru K."/>
            <person name="Mozes J."/>
            <person name="Mulrain L."/>
            <person name="Munson G."/>
            <person name="Naylor J."/>
            <person name="Newes C."/>
            <person name="Nguyen C."/>
            <person name="Nguyen N."/>
            <person name="Nguyen T."/>
            <person name="Nicol R."/>
            <person name="Nielsen C."/>
            <person name="Nizzari M."/>
            <person name="Norbu C."/>
            <person name="Norbu N."/>
            <person name="O'donnell P."/>
            <person name="Okoawo O."/>
            <person name="O'leary S."/>
            <person name="Omotosho B."/>
            <person name="O'neill K."/>
            <person name="Osman S."/>
            <person name="Parker S."/>
            <person name="Perrin D."/>
            <person name="Phunkhang P."/>
            <person name="Piqani B."/>
            <person name="Purcell S."/>
            <person name="Rachupka T."/>
            <person name="Ramasamy U."/>
            <person name="Rameau R."/>
            <person name="Ray V."/>
            <person name="Raymond C."/>
            <person name="Retta R."/>
            <person name="Richardson S."/>
            <person name="Rise C."/>
            <person name="Rodriguez J."/>
            <person name="Rogers J."/>
            <person name="Rogov P."/>
            <person name="Rutman M."/>
            <person name="Schupbach R."/>
            <person name="Seaman C."/>
            <person name="Settipalli S."/>
            <person name="Sharpe T."/>
            <person name="Sheridan J."/>
            <person name="Sherpa N."/>
            <person name="Shi J."/>
            <person name="Smirnov S."/>
            <person name="Smith C."/>
            <person name="Sougnez C."/>
            <person name="Spencer B."/>
            <person name="Stalker J."/>
            <person name="Stange-thomann N."/>
            <person name="Stavropoulos S."/>
            <person name="Stetson K."/>
            <person name="Stone C."/>
            <person name="Stone S."/>
            <person name="Stubbs M."/>
            <person name="Talamas J."/>
            <person name="Tchuinga P."/>
            <person name="Tenzing P."/>
            <person name="Tesfaye S."/>
            <person name="Theodore J."/>
            <person name="Thoulutsang Y."/>
            <person name="Topham K."/>
            <person name="Towey S."/>
            <person name="Tsamla T."/>
            <person name="Tsomo N."/>
            <person name="Vallee D."/>
            <person name="Vassiliev H."/>
            <person name="Venkataraman V."/>
            <person name="Vinson J."/>
            <person name="Vo A."/>
            <person name="Wade C."/>
            <person name="Wang S."/>
            <person name="Wangchuk T."/>
            <person name="Wangdi T."/>
            <person name="Whittaker C."/>
            <person name="Wilkinson J."/>
            <person name="Wu Y."/>
            <person name="Wyman D."/>
            <person name="Yadav S."/>
            <person name="Yang S."/>
            <person name="Yang X."/>
            <person name="Yeager S."/>
            <person name="Yee E."/>
            <person name="Young G."/>
            <person name="Zainoun J."/>
            <person name="Zembeck L."/>
            <person name="Zimmer A."/>
            <person name="Zody M."/>
            <person name="Lander E."/>
        </authorList>
    </citation>
    <scope>NUCLEOTIDE SEQUENCE [LARGE SCALE GENOMIC DNA]</scope>
</reference>
<dbReference type="GO" id="GO:0008045">
    <property type="term" value="P:motor neuron axon guidance"/>
    <property type="evidence" value="ECO:0007669"/>
    <property type="project" value="TreeGrafter"/>
</dbReference>
<evidence type="ECO:0000313" key="15">
    <source>
        <dbReference type="Proteomes" id="UP000007875"/>
    </source>
</evidence>
<dbReference type="InterPro" id="IPR002049">
    <property type="entry name" value="LE_dom"/>
</dbReference>
<dbReference type="GO" id="GO:0005604">
    <property type="term" value="C:basement membrane"/>
    <property type="evidence" value="ECO:0007669"/>
    <property type="project" value="TreeGrafter"/>
</dbReference>
<feature type="region of interest" description="Disordered" evidence="10">
    <location>
        <begin position="279"/>
        <end position="299"/>
    </location>
</feature>
<evidence type="ECO:0000256" key="3">
    <source>
        <dbReference type="ARBA" id="ARBA00022525"/>
    </source>
</evidence>
<dbReference type="Pfam" id="PF24973">
    <property type="entry name" value="EGF_LMN_ATRN"/>
    <property type="match status" value="1"/>
</dbReference>
<dbReference type="SUPFAM" id="SSF49785">
    <property type="entry name" value="Galactose-binding domain-like"/>
    <property type="match status" value="1"/>
</dbReference>
<dbReference type="PROSITE" id="PS51117">
    <property type="entry name" value="LAMININ_NTER"/>
    <property type="match status" value="1"/>
</dbReference>
<dbReference type="SUPFAM" id="SSF50242">
    <property type="entry name" value="TIMP-like"/>
    <property type="match status" value="1"/>
</dbReference>
<keyword evidence="5" id="KW-0677">Repeat</keyword>
<dbReference type="Pfam" id="PF00053">
    <property type="entry name" value="EGF_laminin"/>
    <property type="match status" value="2"/>
</dbReference>
<dbReference type="InterPro" id="IPR008993">
    <property type="entry name" value="TIMP-like_OB-fold"/>
</dbReference>
<dbReference type="SMART" id="SM00180">
    <property type="entry name" value="EGF_Lam"/>
    <property type="match status" value="3"/>
</dbReference>
<evidence type="ECO:0000256" key="5">
    <source>
        <dbReference type="ARBA" id="ARBA00022737"/>
    </source>
</evidence>
<dbReference type="SMART" id="SM00136">
    <property type="entry name" value="LamNT"/>
    <property type="match status" value="1"/>
</dbReference>
<dbReference type="PANTHER" id="PTHR10574:SF365">
    <property type="entry name" value="NETRIN-A-RELATED"/>
    <property type="match status" value="1"/>
</dbReference>
<proteinExistence type="predicted"/>
<dbReference type="InterPro" id="IPR018933">
    <property type="entry name" value="Netrin_module_non-TIMP"/>
</dbReference>
<dbReference type="eggNOG" id="KOG1836">
    <property type="taxonomic scope" value="Eukaryota"/>
</dbReference>
<keyword evidence="3" id="KW-0964">Secreted</keyword>
<evidence type="ECO:0000256" key="9">
    <source>
        <dbReference type="PROSITE-ProRule" id="PRU00460"/>
    </source>
</evidence>
<dbReference type="Gene3D" id="2.40.50.120">
    <property type="match status" value="1"/>
</dbReference>
<dbReference type="GeneTree" id="ENSGT00940000173816"/>
<evidence type="ECO:0000256" key="7">
    <source>
        <dbReference type="ARBA" id="ARBA00023180"/>
    </source>
</evidence>
<dbReference type="InterPro" id="IPR056863">
    <property type="entry name" value="LMN_ATRN_NET-like_EGF"/>
</dbReference>
<dbReference type="InParanoid" id="H2Y3Y2"/>
<evidence type="ECO:0000256" key="6">
    <source>
        <dbReference type="ARBA" id="ARBA00023157"/>
    </source>
</evidence>
<dbReference type="Pfam" id="PF01759">
    <property type="entry name" value="NTR"/>
    <property type="match status" value="1"/>
</dbReference>
<dbReference type="InterPro" id="IPR001134">
    <property type="entry name" value="Netrin_domain"/>
</dbReference>
<evidence type="ECO:0000256" key="1">
    <source>
        <dbReference type="ARBA" id="ARBA00004613"/>
    </source>
</evidence>
<name>H2Y3Y2_CIOSA</name>
<organism evidence="14 15">
    <name type="scientific">Ciona savignyi</name>
    <name type="common">Pacific transparent sea squirt</name>
    <dbReference type="NCBI Taxonomy" id="51511"/>
    <lineage>
        <taxon>Eukaryota</taxon>
        <taxon>Metazoa</taxon>
        <taxon>Chordata</taxon>
        <taxon>Tunicata</taxon>
        <taxon>Ascidiacea</taxon>
        <taxon>Phlebobranchia</taxon>
        <taxon>Cionidae</taxon>
        <taxon>Ciona</taxon>
    </lineage>
</organism>
<feature type="domain" description="Laminin EGF-like" evidence="11">
    <location>
        <begin position="478"/>
        <end position="527"/>
    </location>
</feature>
<keyword evidence="15" id="KW-1185">Reference proteome</keyword>
<dbReference type="InterPro" id="IPR008211">
    <property type="entry name" value="Laminin_N"/>
</dbReference>
<evidence type="ECO:0000259" key="13">
    <source>
        <dbReference type="PROSITE" id="PS51117"/>
    </source>
</evidence>
<dbReference type="GO" id="GO:0009888">
    <property type="term" value="P:tissue development"/>
    <property type="evidence" value="ECO:0007669"/>
    <property type="project" value="TreeGrafter"/>
</dbReference>
<feature type="domain" description="Laminin N-terminal" evidence="13">
    <location>
        <begin position="48"/>
        <end position="358"/>
    </location>
</feature>
<dbReference type="PROSITE" id="PS50189">
    <property type="entry name" value="NTR"/>
    <property type="match status" value="1"/>
</dbReference>
<keyword evidence="6 9" id="KW-1015">Disulfide bond</keyword>
<dbReference type="GO" id="GO:0009887">
    <property type="term" value="P:animal organ morphogenesis"/>
    <property type="evidence" value="ECO:0007669"/>
    <property type="project" value="TreeGrafter"/>
</dbReference>
<keyword evidence="8 9" id="KW-0424">Laminin EGF-like domain</keyword>
<dbReference type="Gene3D" id="2.10.25.10">
    <property type="entry name" value="Laminin"/>
    <property type="match status" value="2"/>
</dbReference>
<dbReference type="CDD" id="cd03579">
    <property type="entry name" value="NTR_netrin-1_like"/>
    <property type="match status" value="1"/>
</dbReference>
<dbReference type="FunFam" id="2.10.25.10:FF:000081">
    <property type="entry name" value="Netrin 1"/>
    <property type="match status" value="1"/>
</dbReference>
<evidence type="ECO:0000256" key="4">
    <source>
        <dbReference type="ARBA" id="ARBA00022729"/>
    </source>
</evidence>
<sequence>MGGGKVYVGENKTRIWNLMMALLVVAFIPSTNQLRPPVLSRCYDRNKNPQECNPEFENIAHKKRVVVTETCGVDGRDPFCKLVEENGVVSRVCDVCERTGRRSHPARYLTDINDIGNLTYWQSKTFQPGEDSDREVELTISFGKEYELSYLYMEFASPRPAAMVIYKSMNHGKTWVPYQHYAKNCRRRFNMAFRTEVNRTNEQEVLCSENFSEVYPYSRGIIVFNPRDGRPSDEDFDNSYILQEWVTATDVKIVLSGLNDIPRNPSAVARIASREGRSALAGGGRRRMTSPGAWGIPRMTRGGRAVATRASTTALYHAGTRVSGATEVVATNSGTTPTTYSFGSSSYYAINDISIGGICKCNGHAERCLMKKGKMVCDCKHKTTGPNCDMCKAFHMDRPPQRATKTDANECIACNCNMHAKRCRFNHDLFEKSGRISGGVCVKCRHNTDGRYCHFCKAGYYRNNKTKSISDKRTCKLCDCNRVGSLGKHCDRDTGQCVCKEHVTRRKCNFCAKGYKQTGSIVAPCARIPVASTPPKGNPSCPRRCSSARGVRVSLGKFCRMGYAVVVQVTGKLTLRRKTRFTLQLHKTYKRGVVRFRKKERVDVEVRDRIVHCLCPKLQVKKTYLLIGKYNRSGGEPRLAIDKGTIVMEWKNKYKRRLRSLQRRARRRKC</sequence>
<dbReference type="SUPFAM" id="SSF57196">
    <property type="entry name" value="EGF/Laminin"/>
    <property type="match status" value="3"/>
</dbReference>
<reference evidence="14" key="3">
    <citation type="submission" date="2025-09" db="UniProtKB">
        <authorList>
            <consortium name="Ensembl"/>
        </authorList>
    </citation>
    <scope>IDENTIFICATION</scope>
</reference>
<dbReference type="CDD" id="cd00055">
    <property type="entry name" value="EGF_Lam"/>
    <property type="match status" value="3"/>
</dbReference>
<dbReference type="InterPro" id="IPR050440">
    <property type="entry name" value="Laminin/Netrin_ECM"/>
</dbReference>
<dbReference type="Gene3D" id="2.60.120.260">
    <property type="entry name" value="Galactose-binding domain-like"/>
    <property type="match status" value="1"/>
</dbReference>
<dbReference type="PROSITE" id="PS01248">
    <property type="entry name" value="EGF_LAM_1"/>
    <property type="match status" value="1"/>
</dbReference>
<dbReference type="PANTHER" id="PTHR10574">
    <property type="entry name" value="NETRIN/LAMININ-RELATED"/>
    <property type="match status" value="1"/>
</dbReference>
<dbReference type="GO" id="GO:0005576">
    <property type="term" value="C:extracellular region"/>
    <property type="evidence" value="ECO:0007669"/>
    <property type="project" value="UniProtKB-SubCell"/>
</dbReference>
<evidence type="ECO:0000256" key="8">
    <source>
        <dbReference type="ARBA" id="ARBA00023292"/>
    </source>
</evidence>
<evidence type="ECO:0000259" key="12">
    <source>
        <dbReference type="PROSITE" id="PS50189"/>
    </source>
</evidence>
<keyword evidence="7" id="KW-0325">Glycoprotein</keyword>